<accession>A0A152A256</accession>
<dbReference type="InterPro" id="IPR008615">
    <property type="entry name" value="FNIP"/>
</dbReference>
<comment type="caution">
    <text evidence="2">The sequence shown here is derived from an EMBL/GenBank/DDBJ whole genome shotgun (WGS) entry which is preliminary data.</text>
</comment>
<proteinExistence type="predicted"/>
<dbReference type="EMBL" id="LODT01000016">
    <property type="protein sequence ID" value="KYR00197.1"/>
    <property type="molecule type" value="Genomic_DNA"/>
</dbReference>
<dbReference type="AlphaFoldDB" id="A0A152A256"/>
<reference evidence="2 3" key="1">
    <citation type="submission" date="2015-12" db="EMBL/GenBank/DDBJ databases">
        <title>Dictyostelia acquired genes for synthesis and detection of signals that induce cell-type specialization by lateral gene transfer from prokaryotes.</title>
        <authorList>
            <person name="Gloeckner G."/>
            <person name="Schaap P."/>
        </authorList>
    </citation>
    <scope>NUCLEOTIDE SEQUENCE [LARGE SCALE GENOMIC DNA]</scope>
    <source>
        <strain evidence="2 3">TK</strain>
    </source>
</reference>
<evidence type="ECO:0000256" key="1">
    <source>
        <dbReference type="ARBA" id="ARBA00022737"/>
    </source>
</evidence>
<keyword evidence="3" id="KW-1185">Reference proteome</keyword>
<dbReference type="STRING" id="361077.A0A152A256"/>
<dbReference type="InParanoid" id="A0A152A256"/>
<name>A0A152A256_TIELA</name>
<dbReference type="InterPro" id="IPR051251">
    <property type="entry name" value="STK_FNIP-Repeat"/>
</dbReference>
<dbReference type="SUPFAM" id="SSF52058">
    <property type="entry name" value="L domain-like"/>
    <property type="match status" value="1"/>
</dbReference>
<evidence type="ECO:0000313" key="3">
    <source>
        <dbReference type="Proteomes" id="UP000076078"/>
    </source>
</evidence>
<evidence type="ECO:0008006" key="4">
    <source>
        <dbReference type="Google" id="ProtNLM"/>
    </source>
</evidence>
<dbReference type="PANTHER" id="PTHR32134:SF169">
    <property type="entry name" value="FNIP REPEAT-CONTAINING PROTEIN-RELATED"/>
    <property type="match status" value="1"/>
</dbReference>
<dbReference type="Proteomes" id="UP000076078">
    <property type="component" value="Unassembled WGS sequence"/>
</dbReference>
<dbReference type="Pfam" id="PF05725">
    <property type="entry name" value="FNIP"/>
    <property type="match status" value="4"/>
</dbReference>
<evidence type="ECO:0000313" key="2">
    <source>
        <dbReference type="EMBL" id="KYR00197.1"/>
    </source>
</evidence>
<gene>
    <name evidence="2" type="ORF">DLAC_03355</name>
</gene>
<dbReference type="PANTHER" id="PTHR32134">
    <property type="entry name" value="FNIP REPEAT-CONTAINING PROTEIN"/>
    <property type="match status" value="1"/>
</dbReference>
<organism evidence="2 3">
    <name type="scientific">Tieghemostelium lacteum</name>
    <name type="common">Slime mold</name>
    <name type="synonym">Dictyostelium lacteum</name>
    <dbReference type="NCBI Taxonomy" id="361077"/>
    <lineage>
        <taxon>Eukaryota</taxon>
        <taxon>Amoebozoa</taxon>
        <taxon>Evosea</taxon>
        <taxon>Eumycetozoa</taxon>
        <taxon>Dictyostelia</taxon>
        <taxon>Dictyosteliales</taxon>
        <taxon>Raperosteliaceae</taxon>
        <taxon>Tieghemostelium</taxon>
    </lineage>
</organism>
<protein>
    <recommendedName>
        <fullName evidence="4">FNIP repeat-containing protein</fullName>
    </recommendedName>
</protein>
<keyword evidence="1" id="KW-0677">Repeat</keyword>
<sequence length="431" mass="48904">MFFSGKRDYLSEIPLKFRKVIIRNQKQYEIYHEEIKQRFDISDITYYWEGIKNLSISKDFVYPCVESLSFPVGSIVGISMEFLPKNLEYLHINNFNGRLELGKMERLETLIISNLSELKPGDLPPSLTRLNITGSINCIPDHSLPHQLKSLTMKLYGEFTEDTLPKSLLHLDLYSYMKSINHLPPNLTSLSLLPYGNSDWDMSPGVLPNSIKILKLGEVKSPQLGFLPLECRYLNIYYLRGPLDRHVLPDKLKELYIGAIVDVTLKYGVFPEGLEIISMNTQQTPLDINFKFPSTLKRLSLVGMFNQKLESLPVGLETLELGPSFNQPLNCLSGLLSLKTLNIGSAFNQILSVTSLPANLLHLTFGSGFNRSLFQGVLPNSLQTLALGTHFRQTESLIIIPNSLTCIRLPYLYEKTYKSFVPSHTKVIIIK</sequence>